<dbReference type="AlphaFoldDB" id="A0A9K3KBC4"/>
<evidence type="ECO:0000313" key="6">
    <source>
        <dbReference type="Proteomes" id="UP000693970"/>
    </source>
</evidence>
<dbReference type="GO" id="GO:0005524">
    <property type="term" value="F:ATP binding"/>
    <property type="evidence" value="ECO:0007669"/>
    <property type="project" value="UniProtKB-KW"/>
</dbReference>
<evidence type="ECO:0000256" key="4">
    <source>
        <dbReference type="SAM" id="MobiDB-lite"/>
    </source>
</evidence>
<keyword evidence="2" id="KW-0547">Nucleotide-binding</keyword>
<evidence type="ECO:0000256" key="2">
    <source>
        <dbReference type="ARBA" id="ARBA00022741"/>
    </source>
</evidence>
<name>A0A9K3KBC4_9STRA</name>
<dbReference type="PROSITE" id="PS51221">
    <property type="entry name" value="TTL"/>
    <property type="match status" value="1"/>
</dbReference>
<reference evidence="5" key="2">
    <citation type="submission" date="2021-04" db="EMBL/GenBank/DDBJ databases">
        <authorList>
            <person name="Podell S."/>
        </authorList>
    </citation>
    <scope>NUCLEOTIDE SEQUENCE</scope>
    <source>
        <strain evidence="5">Hildebrandi</strain>
    </source>
</reference>
<dbReference type="InterPro" id="IPR004344">
    <property type="entry name" value="TTL/TTLL_fam"/>
</dbReference>
<dbReference type="GO" id="GO:0000226">
    <property type="term" value="P:microtubule cytoskeleton organization"/>
    <property type="evidence" value="ECO:0007669"/>
    <property type="project" value="TreeGrafter"/>
</dbReference>
<comment type="caution">
    <text evidence="5">The sequence shown here is derived from an EMBL/GenBank/DDBJ whole genome shotgun (WGS) entry which is preliminary data.</text>
</comment>
<dbReference type="Pfam" id="PF03133">
    <property type="entry name" value="TTL"/>
    <property type="match status" value="1"/>
</dbReference>
<dbReference type="OrthoDB" id="41815at2759"/>
<proteinExistence type="predicted"/>
<dbReference type="EMBL" id="JAGRRH010000027">
    <property type="protein sequence ID" value="KAG7340637.1"/>
    <property type="molecule type" value="Genomic_DNA"/>
</dbReference>
<protein>
    <submittedName>
        <fullName evidence="5">Tubulin-tyrosine ligase family protein</fullName>
    </submittedName>
</protein>
<organism evidence="5 6">
    <name type="scientific">Nitzschia inconspicua</name>
    <dbReference type="NCBI Taxonomy" id="303405"/>
    <lineage>
        <taxon>Eukaryota</taxon>
        <taxon>Sar</taxon>
        <taxon>Stramenopiles</taxon>
        <taxon>Ochrophyta</taxon>
        <taxon>Bacillariophyta</taxon>
        <taxon>Bacillariophyceae</taxon>
        <taxon>Bacillariophycidae</taxon>
        <taxon>Bacillariales</taxon>
        <taxon>Bacillariaceae</taxon>
        <taxon>Nitzschia</taxon>
    </lineage>
</organism>
<feature type="region of interest" description="Disordered" evidence="4">
    <location>
        <begin position="97"/>
        <end position="120"/>
    </location>
</feature>
<feature type="region of interest" description="Disordered" evidence="4">
    <location>
        <begin position="1"/>
        <end position="35"/>
    </location>
</feature>
<keyword evidence="3" id="KW-0067">ATP-binding</keyword>
<reference evidence="5" key="1">
    <citation type="journal article" date="2021" name="Sci. Rep.">
        <title>Diploid genomic architecture of Nitzschia inconspicua, an elite biomass production diatom.</title>
        <authorList>
            <person name="Oliver A."/>
            <person name="Podell S."/>
            <person name="Pinowska A."/>
            <person name="Traller J.C."/>
            <person name="Smith S.R."/>
            <person name="McClure R."/>
            <person name="Beliaev A."/>
            <person name="Bohutskyi P."/>
            <person name="Hill E.A."/>
            <person name="Rabines A."/>
            <person name="Zheng H."/>
            <person name="Allen L.Z."/>
            <person name="Kuo A."/>
            <person name="Grigoriev I.V."/>
            <person name="Allen A.E."/>
            <person name="Hazlebeck D."/>
            <person name="Allen E.E."/>
        </authorList>
    </citation>
    <scope>NUCLEOTIDE SEQUENCE</scope>
    <source>
        <strain evidence="5">Hildebrandi</strain>
    </source>
</reference>
<keyword evidence="1 5" id="KW-0436">Ligase</keyword>
<dbReference type="GO" id="GO:0036064">
    <property type="term" value="C:ciliary basal body"/>
    <property type="evidence" value="ECO:0007669"/>
    <property type="project" value="TreeGrafter"/>
</dbReference>
<sequence length="520" mass="59889">MRRRTNEEVANNDRNNNDGNTKRHDGKRRLKPSRLSSSADKVVLGGLLTVRELMLTVSSNIVVVFIVYILVGNGSWNGPASGGESIDGGLAKFLETSHRRPNKGHPRDPKGMVEPSPPRMVTPVPVKMRKTFYYDGEKISFPVARAFRSRGWQRVDEIQDAHLIYTYKQWEYIGRDLEPYQRFNLIPNADRWNSKWSFVKYQTEWEQLHNKRSVYIPESYMLTDSPEQTDQFEKRLTLGGGAKFPWLLKAGDINQGKGITVLAPNSEELMDVPRLARADVWDDLDMIIQKYVCNEMTWNRRKFDVRIFWFVASLDPLIVLYHDGYVRIGNSDYTESDFSNTQAHLTTHTELGAEGKATFAQFADALQDLMQKKGISSFPAGKKAMDHVRNQMKHSLSEMIQIFKHTAFVPHRSLSTDNSFSLYCADFILDNDLDVWFLEPQYGCGLDEDYYFRLEMHASLFNGMVDVIEEVWEKQEAGRERLLPFKNAGNYEVVYADGIGFYYDGYERNHDKPTCTGGRN</sequence>
<dbReference type="GO" id="GO:0015631">
    <property type="term" value="F:tubulin binding"/>
    <property type="evidence" value="ECO:0007669"/>
    <property type="project" value="TreeGrafter"/>
</dbReference>
<dbReference type="GO" id="GO:0070740">
    <property type="term" value="F:tubulin-glutamic acid ligase activity"/>
    <property type="evidence" value="ECO:0007669"/>
    <property type="project" value="TreeGrafter"/>
</dbReference>
<accession>A0A9K3KBC4</accession>
<evidence type="ECO:0000313" key="5">
    <source>
        <dbReference type="EMBL" id="KAG7340637.1"/>
    </source>
</evidence>
<dbReference type="Proteomes" id="UP000693970">
    <property type="component" value="Unassembled WGS sequence"/>
</dbReference>
<keyword evidence="6" id="KW-1185">Reference proteome</keyword>
<evidence type="ECO:0000256" key="1">
    <source>
        <dbReference type="ARBA" id="ARBA00022598"/>
    </source>
</evidence>
<gene>
    <name evidence="5" type="ORF">IV203_024180</name>
</gene>
<dbReference type="PANTHER" id="PTHR12241">
    <property type="entry name" value="TUBULIN POLYGLUTAMYLASE"/>
    <property type="match status" value="1"/>
</dbReference>
<evidence type="ECO:0000256" key="3">
    <source>
        <dbReference type="ARBA" id="ARBA00022840"/>
    </source>
</evidence>